<keyword evidence="3" id="KW-1185">Reference proteome</keyword>
<evidence type="ECO:0000259" key="1">
    <source>
        <dbReference type="Pfam" id="PF13843"/>
    </source>
</evidence>
<name>A0A0V1F454_TRIPS</name>
<evidence type="ECO:0000313" key="3">
    <source>
        <dbReference type="Proteomes" id="UP000054995"/>
    </source>
</evidence>
<dbReference type="OrthoDB" id="5920035at2759"/>
<evidence type="ECO:0000313" key="2">
    <source>
        <dbReference type="EMBL" id="KRY80549.1"/>
    </source>
</evidence>
<reference evidence="2 3" key="1">
    <citation type="submission" date="2015-01" db="EMBL/GenBank/DDBJ databases">
        <title>Evolution of Trichinella species and genotypes.</title>
        <authorList>
            <person name="Korhonen P.K."/>
            <person name="Edoardo P."/>
            <person name="Giuseppe L.R."/>
            <person name="Gasser R.B."/>
        </authorList>
    </citation>
    <scope>NUCLEOTIDE SEQUENCE [LARGE SCALE GENOMIC DNA]</scope>
    <source>
        <strain evidence="2">ISS470</strain>
    </source>
</reference>
<feature type="non-terminal residue" evidence="2">
    <location>
        <position position="83"/>
    </location>
</feature>
<accession>A0A0V1F454</accession>
<proteinExistence type="predicted"/>
<dbReference type="Pfam" id="PF13843">
    <property type="entry name" value="DDE_Tnp_1_7"/>
    <property type="match status" value="1"/>
</dbReference>
<sequence>MQTSCNIQKNCNTYIIICKRFDKAIVTMASNYLTQHLIRAAQKKHIKIRVPVILRWNNASMGGVDTLDKLLSSYRPLLRSIKW</sequence>
<feature type="domain" description="PiggyBac transposable element-derived protein" evidence="1">
    <location>
        <begin position="9"/>
        <end position="83"/>
    </location>
</feature>
<comment type="caution">
    <text evidence="2">The sequence shown here is derived from an EMBL/GenBank/DDBJ whole genome shotgun (WGS) entry which is preliminary data.</text>
</comment>
<gene>
    <name evidence="2" type="ORF">T4D_10939</name>
</gene>
<dbReference type="InterPro" id="IPR029526">
    <property type="entry name" value="PGBD"/>
</dbReference>
<dbReference type="EMBL" id="JYDT01000428">
    <property type="protein sequence ID" value="KRY80549.1"/>
    <property type="molecule type" value="Genomic_DNA"/>
</dbReference>
<organism evidence="2 3">
    <name type="scientific">Trichinella pseudospiralis</name>
    <name type="common">Parasitic roundworm</name>
    <dbReference type="NCBI Taxonomy" id="6337"/>
    <lineage>
        <taxon>Eukaryota</taxon>
        <taxon>Metazoa</taxon>
        <taxon>Ecdysozoa</taxon>
        <taxon>Nematoda</taxon>
        <taxon>Enoplea</taxon>
        <taxon>Dorylaimia</taxon>
        <taxon>Trichinellida</taxon>
        <taxon>Trichinellidae</taxon>
        <taxon>Trichinella</taxon>
    </lineage>
</organism>
<dbReference type="AlphaFoldDB" id="A0A0V1F454"/>
<protein>
    <recommendedName>
        <fullName evidence="1">PiggyBac transposable element-derived protein domain-containing protein</fullName>
    </recommendedName>
</protein>
<dbReference type="Proteomes" id="UP000054995">
    <property type="component" value="Unassembled WGS sequence"/>
</dbReference>